<evidence type="ECO:0000313" key="3">
    <source>
        <dbReference type="Proteomes" id="UP001213664"/>
    </source>
</evidence>
<dbReference type="GO" id="GO:0016034">
    <property type="term" value="F:maleylacetoacetate isomerase activity"/>
    <property type="evidence" value="ECO:0007669"/>
    <property type="project" value="TreeGrafter"/>
</dbReference>
<feature type="domain" description="GST N-terminal" evidence="1">
    <location>
        <begin position="1"/>
        <end position="81"/>
    </location>
</feature>
<dbReference type="InterPro" id="IPR036249">
    <property type="entry name" value="Thioredoxin-like_sf"/>
</dbReference>
<dbReference type="AlphaFoldDB" id="A0AAJ5WXI8"/>
<dbReference type="GO" id="GO:0006559">
    <property type="term" value="P:L-phenylalanine catabolic process"/>
    <property type="evidence" value="ECO:0007669"/>
    <property type="project" value="TreeGrafter"/>
</dbReference>
<evidence type="ECO:0000313" key="2">
    <source>
        <dbReference type="EMBL" id="WEK38605.1"/>
    </source>
</evidence>
<dbReference type="PANTHER" id="PTHR42673">
    <property type="entry name" value="MALEYLACETOACETATE ISOMERASE"/>
    <property type="match status" value="1"/>
</dbReference>
<evidence type="ECO:0000259" key="1">
    <source>
        <dbReference type="PROSITE" id="PS50404"/>
    </source>
</evidence>
<dbReference type="Gene3D" id="3.40.30.10">
    <property type="entry name" value="Glutaredoxin"/>
    <property type="match status" value="1"/>
</dbReference>
<dbReference type="GO" id="GO:0006749">
    <property type="term" value="P:glutathione metabolic process"/>
    <property type="evidence" value="ECO:0007669"/>
    <property type="project" value="TreeGrafter"/>
</dbReference>
<dbReference type="PROSITE" id="PS50404">
    <property type="entry name" value="GST_NTER"/>
    <property type="match status" value="1"/>
</dbReference>
<dbReference type="PANTHER" id="PTHR42673:SF4">
    <property type="entry name" value="MALEYLACETOACETATE ISOMERASE"/>
    <property type="match status" value="1"/>
</dbReference>
<reference evidence="2" key="1">
    <citation type="submission" date="2023-03" db="EMBL/GenBank/DDBJ databases">
        <title>Andean soil-derived lignocellulolytic bacterial consortium as a source of novel taxa and putative plastic-active enzymes.</title>
        <authorList>
            <person name="Diaz-Garcia L."/>
            <person name="Chuvochina M."/>
            <person name="Feuerriegel G."/>
            <person name="Bunk B."/>
            <person name="Sproer C."/>
            <person name="Streit W.R."/>
            <person name="Rodriguez L.M."/>
            <person name="Overmann J."/>
            <person name="Jimenez D.J."/>
        </authorList>
    </citation>
    <scope>NUCLEOTIDE SEQUENCE</scope>
    <source>
        <strain evidence="2">MAG 833</strain>
    </source>
</reference>
<dbReference type="GO" id="GO:0004364">
    <property type="term" value="F:glutathione transferase activity"/>
    <property type="evidence" value="ECO:0007669"/>
    <property type="project" value="TreeGrafter"/>
</dbReference>
<sequence length="216" mass="23419">MELIIGPPAYSTWSLRGWLTMKMTGADFAVIDARYDTPEHKAALERLSPSGFVPVLRVGGEVIWDTLAIAEWAAETYPQAGLWPADASARAVARSVAAEMHSGFVALRSICGTGPDHPMVGDARAATPSDPALDRDLARLVALFGQMRARFGQGGPWLFSRRCIADVFYTPVAARLRHFQIDLADHGDDGVGADYLAALLAHPDFRQWEVEAGVQS</sequence>
<dbReference type="InterPro" id="IPR036282">
    <property type="entry name" value="Glutathione-S-Trfase_C_sf"/>
</dbReference>
<protein>
    <submittedName>
        <fullName evidence="2">Glutathione S-transferase N-terminal domain-containing protein</fullName>
    </submittedName>
</protein>
<dbReference type="InterPro" id="IPR004045">
    <property type="entry name" value="Glutathione_S-Trfase_N"/>
</dbReference>
<dbReference type="SUPFAM" id="SSF47616">
    <property type="entry name" value="GST C-terminal domain-like"/>
    <property type="match status" value="1"/>
</dbReference>
<accession>A0AAJ5WXI8</accession>
<dbReference type="SUPFAM" id="SSF52833">
    <property type="entry name" value="Thioredoxin-like"/>
    <property type="match status" value="1"/>
</dbReference>
<gene>
    <name evidence="2" type="ORF">P0Y50_08560</name>
</gene>
<name>A0AAJ5WXI8_9CAUL</name>
<dbReference type="Proteomes" id="UP001213664">
    <property type="component" value="Chromosome"/>
</dbReference>
<dbReference type="EMBL" id="CP119326">
    <property type="protein sequence ID" value="WEK38605.1"/>
    <property type="molecule type" value="Genomic_DNA"/>
</dbReference>
<dbReference type="Gene3D" id="1.20.1050.10">
    <property type="match status" value="1"/>
</dbReference>
<proteinExistence type="predicted"/>
<organism evidence="2 3">
    <name type="scientific">Candidatus Brevundimonas colombiensis</name>
    <dbReference type="NCBI Taxonomy" id="3121376"/>
    <lineage>
        <taxon>Bacteria</taxon>
        <taxon>Pseudomonadati</taxon>
        <taxon>Pseudomonadota</taxon>
        <taxon>Alphaproteobacteria</taxon>
        <taxon>Caulobacterales</taxon>
        <taxon>Caulobacteraceae</taxon>
        <taxon>Brevundimonas</taxon>
    </lineage>
</organism>
<dbReference type="Pfam" id="PF13409">
    <property type="entry name" value="GST_N_2"/>
    <property type="match status" value="1"/>
</dbReference>